<dbReference type="InterPro" id="IPR041468">
    <property type="entry name" value="HTH_ParB/Spo0J"/>
</dbReference>
<evidence type="ECO:0000256" key="1">
    <source>
        <dbReference type="ARBA" id="ARBA00006295"/>
    </source>
</evidence>
<proteinExistence type="inferred from homology"/>
<dbReference type="GO" id="GO:0045881">
    <property type="term" value="P:positive regulation of sporulation resulting in formation of a cellular spore"/>
    <property type="evidence" value="ECO:0007669"/>
    <property type="project" value="TreeGrafter"/>
</dbReference>
<evidence type="ECO:0000256" key="5">
    <source>
        <dbReference type="ARBA" id="ARBA00025472"/>
    </source>
</evidence>
<name>A0A6N7LT50_9GAMM</name>
<dbReference type="InterPro" id="IPR057240">
    <property type="entry name" value="ParB_dimer_C"/>
</dbReference>
<dbReference type="Pfam" id="PF02195">
    <property type="entry name" value="ParB_N"/>
    <property type="match status" value="1"/>
</dbReference>
<dbReference type="FunFam" id="1.10.10.2830:FF:000001">
    <property type="entry name" value="Chromosome partitioning protein ParB"/>
    <property type="match status" value="1"/>
</dbReference>
<dbReference type="CDD" id="cd16393">
    <property type="entry name" value="SPO0J_N"/>
    <property type="match status" value="1"/>
</dbReference>
<dbReference type="NCBIfam" id="TIGR00180">
    <property type="entry name" value="parB_part"/>
    <property type="match status" value="1"/>
</dbReference>
<dbReference type="Pfam" id="PF23552">
    <property type="entry name" value="ParB_C"/>
    <property type="match status" value="1"/>
</dbReference>
<dbReference type="GO" id="GO:0005694">
    <property type="term" value="C:chromosome"/>
    <property type="evidence" value="ECO:0007669"/>
    <property type="project" value="TreeGrafter"/>
</dbReference>
<dbReference type="SUPFAM" id="SSF110849">
    <property type="entry name" value="ParB/Sulfiredoxin"/>
    <property type="match status" value="1"/>
</dbReference>
<keyword evidence="4" id="KW-0238">DNA-binding</keyword>
<dbReference type="AlphaFoldDB" id="A0A6N7LT50"/>
<dbReference type="Gene3D" id="1.10.10.2830">
    <property type="match status" value="1"/>
</dbReference>
<evidence type="ECO:0000313" key="9">
    <source>
        <dbReference type="Proteomes" id="UP000469421"/>
    </source>
</evidence>
<reference evidence="8 9" key="1">
    <citation type="submission" date="2019-10" db="EMBL/GenBank/DDBJ databases">
        <title>Alcanivorax sp.PA15-N-34 draft genome sequence.</title>
        <authorList>
            <person name="Liao X."/>
            <person name="Shao Z."/>
        </authorList>
    </citation>
    <scope>NUCLEOTIDE SEQUENCE [LARGE SCALE GENOMIC DNA]</scope>
    <source>
        <strain evidence="8 9">PA15-N-34</strain>
    </source>
</reference>
<comment type="function">
    <text evidence="5">Involved in chromosome partition. Localize to both poles of the predivisional cell following completion of DNA replication. Binds to the DNA origin of replication.</text>
</comment>
<comment type="caution">
    <text evidence="8">The sequence shown here is derived from an EMBL/GenBank/DDBJ whole genome shotgun (WGS) entry which is preliminary data.</text>
</comment>
<comment type="similarity">
    <text evidence="1">Belongs to the ParB family.</text>
</comment>
<dbReference type="FunFam" id="3.90.1530.30:FF:000001">
    <property type="entry name" value="Chromosome partitioning protein ParB"/>
    <property type="match status" value="1"/>
</dbReference>
<evidence type="ECO:0000256" key="6">
    <source>
        <dbReference type="SAM" id="MobiDB-lite"/>
    </source>
</evidence>
<dbReference type="InterPro" id="IPR050336">
    <property type="entry name" value="Chromosome_partition/occlusion"/>
</dbReference>
<dbReference type="PANTHER" id="PTHR33375:SF1">
    <property type="entry name" value="CHROMOSOME-PARTITIONING PROTEIN PARB-RELATED"/>
    <property type="match status" value="1"/>
</dbReference>
<keyword evidence="3" id="KW-0159">Chromosome partition</keyword>
<evidence type="ECO:0000313" key="8">
    <source>
        <dbReference type="EMBL" id="MQX52195.1"/>
    </source>
</evidence>
<sequence>MAVKRKRGLSKGLDALLSSNESYQQRHQEEVSIQAEPQQDPASQPPRDGDLRHLPVEYMERGRYQPRRDMSPDALEELAESIRAQGVMQPIVVRPLGEKRYEIIAGERRWRAAKMAELDTIPAVIREVPDEAAIAMALIENIQRENLNPMEEAIALGRLKEEFGLTHQQVADAVGKSRAMVTNLLRLMGLESDVKKLLEHGDLEMGHARALLALEGNKQIEAARTVVAKGLSVRQTEELVRDFEKAKPAKQAAPKEDPNVKALVNDLSERLGAPVQLQSGQGGKGKLVISYNNLDELDGILAHIK</sequence>
<evidence type="ECO:0000256" key="3">
    <source>
        <dbReference type="ARBA" id="ARBA00022829"/>
    </source>
</evidence>
<evidence type="ECO:0000256" key="2">
    <source>
        <dbReference type="ARBA" id="ARBA00022372"/>
    </source>
</evidence>
<accession>A0A6N7LT50</accession>
<gene>
    <name evidence="8" type="ORF">GFN93_02980</name>
</gene>
<dbReference type="Gene3D" id="3.90.1530.30">
    <property type="match status" value="1"/>
</dbReference>
<dbReference type="InterPro" id="IPR004437">
    <property type="entry name" value="ParB/RepB/Spo0J"/>
</dbReference>
<dbReference type="GO" id="GO:0003677">
    <property type="term" value="F:DNA binding"/>
    <property type="evidence" value="ECO:0007669"/>
    <property type="project" value="UniProtKB-KW"/>
</dbReference>
<dbReference type="Pfam" id="PF17762">
    <property type="entry name" value="HTH_ParB"/>
    <property type="match status" value="1"/>
</dbReference>
<evidence type="ECO:0000259" key="7">
    <source>
        <dbReference type="SMART" id="SM00470"/>
    </source>
</evidence>
<organism evidence="8 9">
    <name type="scientific">Alcanivorax sediminis</name>
    <dbReference type="NCBI Taxonomy" id="2663008"/>
    <lineage>
        <taxon>Bacteria</taxon>
        <taxon>Pseudomonadati</taxon>
        <taxon>Pseudomonadota</taxon>
        <taxon>Gammaproteobacteria</taxon>
        <taxon>Oceanospirillales</taxon>
        <taxon>Alcanivoracaceae</taxon>
        <taxon>Alcanivorax</taxon>
    </lineage>
</organism>
<evidence type="ECO:0000256" key="4">
    <source>
        <dbReference type="ARBA" id="ARBA00023125"/>
    </source>
</evidence>
<dbReference type="Proteomes" id="UP000469421">
    <property type="component" value="Unassembled WGS sequence"/>
</dbReference>
<dbReference type="SMART" id="SM00470">
    <property type="entry name" value="ParB"/>
    <property type="match status" value="1"/>
</dbReference>
<keyword evidence="9" id="KW-1185">Reference proteome</keyword>
<dbReference type="InterPro" id="IPR003115">
    <property type="entry name" value="ParB_N"/>
</dbReference>
<dbReference type="EMBL" id="WIRE01000001">
    <property type="protein sequence ID" value="MQX52195.1"/>
    <property type="molecule type" value="Genomic_DNA"/>
</dbReference>
<feature type="domain" description="ParB-like N-terminal" evidence="7">
    <location>
        <begin position="52"/>
        <end position="142"/>
    </location>
</feature>
<dbReference type="RefSeq" id="WP_153498928.1">
    <property type="nucleotide sequence ID" value="NZ_WIRE01000001.1"/>
</dbReference>
<feature type="region of interest" description="Disordered" evidence="6">
    <location>
        <begin position="1"/>
        <end position="53"/>
    </location>
</feature>
<dbReference type="PANTHER" id="PTHR33375">
    <property type="entry name" value="CHROMOSOME-PARTITIONING PROTEIN PARB-RELATED"/>
    <property type="match status" value="1"/>
</dbReference>
<dbReference type="InterPro" id="IPR036086">
    <property type="entry name" value="ParB/Sulfiredoxin_sf"/>
</dbReference>
<protein>
    <recommendedName>
        <fullName evidence="2">Probable chromosome-partitioning protein ParB</fullName>
    </recommendedName>
</protein>
<dbReference type="GO" id="GO:0007059">
    <property type="term" value="P:chromosome segregation"/>
    <property type="evidence" value="ECO:0007669"/>
    <property type="project" value="UniProtKB-KW"/>
</dbReference>